<dbReference type="InterPro" id="IPR036305">
    <property type="entry name" value="RGS_sf"/>
</dbReference>
<dbReference type="PANTHER" id="PTHR10845:SF192">
    <property type="entry name" value="DOUBLE HIT, ISOFORM B"/>
    <property type="match status" value="1"/>
</dbReference>
<evidence type="ECO:0000259" key="4">
    <source>
        <dbReference type="PROSITE" id="PS50186"/>
    </source>
</evidence>
<evidence type="ECO:0000259" key="3">
    <source>
        <dbReference type="PROSITE" id="PS50132"/>
    </source>
</evidence>
<protein>
    <recommendedName>
        <fullName evidence="7">Crg1</fullName>
    </recommendedName>
</protein>
<evidence type="ECO:0000256" key="2">
    <source>
        <dbReference type="SAM" id="MobiDB-lite"/>
    </source>
</evidence>
<evidence type="ECO:0008006" key="7">
    <source>
        <dbReference type="Google" id="ProtNLM"/>
    </source>
</evidence>
<feature type="region of interest" description="Disordered" evidence="2">
    <location>
        <begin position="345"/>
        <end position="468"/>
    </location>
</feature>
<dbReference type="SMART" id="SM00315">
    <property type="entry name" value="RGS"/>
    <property type="match status" value="1"/>
</dbReference>
<dbReference type="GO" id="GO:0009968">
    <property type="term" value="P:negative regulation of signal transduction"/>
    <property type="evidence" value="ECO:0007669"/>
    <property type="project" value="UniProtKB-KW"/>
</dbReference>
<feature type="compositionally biased region" description="Low complexity" evidence="2">
    <location>
        <begin position="380"/>
        <end position="397"/>
    </location>
</feature>
<dbReference type="InterPro" id="IPR016137">
    <property type="entry name" value="RGS"/>
</dbReference>
<dbReference type="Pfam" id="PF00615">
    <property type="entry name" value="RGS"/>
    <property type="match status" value="1"/>
</dbReference>
<dbReference type="SUPFAM" id="SSF48097">
    <property type="entry name" value="Regulator of G-protein signaling, RGS"/>
    <property type="match status" value="1"/>
</dbReference>
<dbReference type="PROSITE" id="PS50132">
    <property type="entry name" value="RGS"/>
    <property type="match status" value="1"/>
</dbReference>
<reference evidence="5" key="1">
    <citation type="journal article" date="2022" name="IScience">
        <title>Evolution of zygomycete secretomes and the origins of terrestrial fungal ecologies.</title>
        <authorList>
            <person name="Chang Y."/>
            <person name="Wang Y."/>
            <person name="Mondo S."/>
            <person name="Ahrendt S."/>
            <person name="Andreopoulos W."/>
            <person name="Barry K."/>
            <person name="Beard J."/>
            <person name="Benny G.L."/>
            <person name="Blankenship S."/>
            <person name="Bonito G."/>
            <person name="Cuomo C."/>
            <person name="Desiro A."/>
            <person name="Gervers K.A."/>
            <person name="Hundley H."/>
            <person name="Kuo A."/>
            <person name="LaButti K."/>
            <person name="Lang B.F."/>
            <person name="Lipzen A."/>
            <person name="O'Donnell K."/>
            <person name="Pangilinan J."/>
            <person name="Reynolds N."/>
            <person name="Sandor L."/>
            <person name="Smith M.E."/>
            <person name="Tsang A."/>
            <person name="Grigoriev I.V."/>
            <person name="Stajich J.E."/>
            <person name="Spatafora J.W."/>
        </authorList>
    </citation>
    <scope>NUCLEOTIDE SEQUENCE</scope>
    <source>
        <strain evidence="5">RSA 2281</strain>
    </source>
</reference>
<dbReference type="SUPFAM" id="SSF46785">
    <property type="entry name" value="Winged helix' DNA-binding domain"/>
    <property type="match status" value="1"/>
</dbReference>
<dbReference type="InterPro" id="IPR000591">
    <property type="entry name" value="DEP_dom"/>
</dbReference>
<dbReference type="Proteomes" id="UP001209540">
    <property type="component" value="Unassembled WGS sequence"/>
</dbReference>
<dbReference type="InterPro" id="IPR036388">
    <property type="entry name" value="WH-like_DNA-bd_sf"/>
</dbReference>
<sequence>MPNSHLATYTSMMRVTSTGRPYVKDLFDLFSALLIQMPLTEHRSFFRTYAGTFTTEEAIKSLADLKFTHVVRTPDPADPTRQISTRTTTTFSMTPIMAKTLGTHVLNARLAEDALNPQNRTMKDKGIWRPTPKAKYMIQQFSKRAHVSVSHMQESMARIDSFKIFTFERLHKDDKLAFNRPNMTNCFRTMMAWLPTEKLLADDVGGVKERNLGDFRFTFYGYQCFEWLSEYTTAVTPQEAESIAAEFVLYGWIDQIIDKADRENYTRGDSVAQFKMTKSTLYYVTQRGQKVLGWEQICDKASSVDSSSDQSFGDKTELVQKQKAHANRLLPTDEHVVIMGVPQATVNERKQQPQSLSKATGSKEIVIESEGNKKYDFGFSTQQQDKSSSSDDQSSLKSSEEELDELTQKLLKLRSGAGGATSSAQDSKTDDKGMRRSATSSSSSQDSGLDVGDEIVHGGEHVPISSNSLPKDSQWMRLTQILEDRVQRMYFRDFMKANYCEENINFWVAFHTLRKKNNANASQKELLSDSYKLYDTYLGPNAPSEVNIDHGLRQEIIKLVTATFAVAAGATRDLPFSSGTIQVVTDQKSVVLHGPNIDILNDLIGLYDRVNDHICRIMAQDSVPRFIRTERYRNMMASREAQQED</sequence>
<dbReference type="SMART" id="SM00049">
    <property type="entry name" value="DEP"/>
    <property type="match status" value="2"/>
</dbReference>
<dbReference type="InterPro" id="IPR044926">
    <property type="entry name" value="RGS_subdomain_2"/>
</dbReference>
<dbReference type="PRINTS" id="PR01301">
    <property type="entry name" value="RGSPROTEIN"/>
</dbReference>
<dbReference type="PANTHER" id="PTHR10845">
    <property type="entry name" value="REGULATOR OF G PROTEIN SIGNALING"/>
    <property type="match status" value="1"/>
</dbReference>
<dbReference type="InterPro" id="IPR058855">
    <property type="entry name" value="RGS1/SST2-like_Fungal-DR"/>
</dbReference>
<dbReference type="PROSITE" id="PS50186">
    <property type="entry name" value="DEP"/>
    <property type="match status" value="1"/>
</dbReference>
<evidence type="ECO:0000313" key="5">
    <source>
        <dbReference type="EMBL" id="KAI9256663.1"/>
    </source>
</evidence>
<proteinExistence type="predicted"/>
<keyword evidence="6" id="KW-1185">Reference proteome</keyword>
<gene>
    <name evidence="5" type="ORF">BDA99DRAFT_517018</name>
</gene>
<feature type="domain" description="RGS" evidence="3">
    <location>
        <begin position="477"/>
        <end position="636"/>
    </location>
</feature>
<dbReference type="AlphaFoldDB" id="A0AAD5JW77"/>
<comment type="caution">
    <text evidence="5">The sequence shown here is derived from an EMBL/GenBank/DDBJ whole genome shotgun (WGS) entry which is preliminary data.</text>
</comment>
<feature type="domain" description="DEP" evidence="4">
    <location>
        <begin position="218"/>
        <end position="286"/>
    </location>
</feature>
<dbReference type="InterPro" id="IPR036390">
    <property type="entry name" value="WH_DNA-bd_sf"/>
</dbReference>
<dbReference type="Gene3D" id="1.10.10.10">
    <property type="entry name" value="Winged helix-like DNA-binding domain superfamily/Winged helix DNA-binding domain"/>
    <property type="match status" value="2"/>
</dbReference>
<accession>A0AAD5JW77</accession>
<reference evidence="5" key="2">
    <citation type="submission" date="2023-02" db="EMBL/GenBank/DDBJ databases">
        <authorList>
            <consortium name="DOE Joint Genome Institute"/>
            <person name="Mondo S.J."/>
            <person name="Chang Y."/>
            <person name="Wang Y."/>
            <person name="Ahrendt S."/>
            <person name="Andreopoulos W."/>
            <person name="Barry K."/>
            <person name="Beard J."/>
            <person name="Benny G.L."/>
            <person name="Blankenship S."/>
            <person name="Bonito G."/>
            <person name="Cuomo C."/>
            <person name="Desiro A."/>
            <person name="Gervers K.A."/>
            <person name="Hundley H."/>
            <person name="Kuo A."/>
            <person name="LaButti K."/>
            <person name="Lang B.F."/>
            <person name="Lipzen A."/>
            <person name="O'Donnell K."/>
            <person name="Pangilinan J."/>
            <person name="Reynolds N."/>
            <person name="Sandor L."/>
            <person name="Smith M.W."/>
            <person name="Tsang A."/>
            <person name="Grigoriev I.V."/>
            <person name="Stajich J.E."/>
            <person name="Spatafora J.W."/>
        </authorList>
    </citation>
    <scope>NUCLEOTIDE SEQUENCE</scope>
    <source>
        <strain evidence="5">RSA 2281</strain>
    </source>
</reference>
<feature type="compositionally biased region" description="Low complexity" evidence="2">
    <location>
        <begin position="437"/>
        <end position="447"/>
    </location>
</feature>
<keyword evidence="1" id="KW-0734">Signal transduction inhibitor</keyword>
<evidence type="ECO:0000313" key="6">
    <source>
        <dbReference type="Proteomes" id="UP001209540"/>
    </source>
</evidence>
<dbReference type="GO" id="GO:0035556">
    <property type="term" value="P:intracellular signal transduction"/>
    <property type="evidence" value="ECO:0007669"/>
    <property type="project" value="InterPro"/>
</dbReference>
<dbReference type="EMBL" id="JAIXMP010000021">
    <property type="protein sequence ID" value="KAI9256663.1"/>
    <property type="molecule type" value="Genomic_DNA"/>
</dbReference>
<evidence type="ECO:0000256" key="1">
    <source>
        <dbReference type="ARBA" id="ARBA00022700"/>
    </source>
</evidence>
<dbReference type="Gene3D" id="1.10.167.10">
    <property type="entry name" value="Regulator of G-protein Signalling 4, domain 2"/>
    <property type="match status" value="1"/>
</dbReference>
<dbReference type="Pfam" id="PF25889">
    <property type="entry name" value="WHD_Fungal_DR"/>
    <property type="match status" value="1"/>
</dbReference>
<organism evidence="5 6">
    <name type="scientific">Phascolomyces articulosus</name>
    <dbReference type="NCBI Taxonomy" id="60185"/>
    <lineage>
        <taxon>Eukaryota</taxon>
        <taxon>Fungi</taxon>
        <taxon>Fungi incertae sedis</taxon>
        <taxon>Mucoromycota</taxon>
        <taxon>Mucoromycotina</taxon>
        <taxon>Mucoromycetes</taxon>
        <taxon>Mucorales</taxon>
        <taxon>Lichtheimiaceae</taxon>
        <taxon>Phascolomyces</taxon>
    </lineage>
</organism>
<name>A0AAD5JW77_9FUNG</name>